<comment type="similarity">
    <text evidence="1">Belongs to the disease resistance NB-LRR family.</text>
</comment>
<dbReference type="EMBL" id="CM029052">
    <property type="protein sequence ID" value="KAG2559338.1"/>
    <property type="molecule type" value="Genomic_DNA"/>
</dbReference>
<dbReference type="Pfam" id="PF00931">
    <property type="entry name" value="NB-ARC"/>
    <property type="match status" value="1"/>
</dbReference>
<dbReference type="PANTHER" id="PTHR36766:SF73">
    <property type="entry name" value="NB-ARC DOMAIN-CONTAINING PROTEIN"/>
    <property type="match status" value="1"/>
</dbReference>
<feature type="domain" description="NB-ARC" evidence="8">
    <location>
        <begin position="208"/>
        <end position="376"/>
    </location>
</feature>
<keyword evidence="14" id="KW-1185">Reference proteome</keyword>
<reference evidence="13" key="1">
    <citation type="submission" date="2020-05" db="EMBL/GenBank/DDBJ databases">
        <title>WGS assembly of Panicum virgatum.</title>
        <authorList>
            <person name="Lovell J.T."/>
            <person name="Jenkins J."/>
            <person name="Shu S."/>
            <person name="Juenger T.E."/>
            <person name="Schmutz J."/>
        </authorList>
    </citation>
    <scope>NUCLEOTIDE SEQUENCE</scope>
    <source>
        <strain evidence="13">AP13</strain>
    </source>
</reference>
<dbReference type="GO" id="GO:0006952">
    <property type="term" value="P:defense response"/>
    <property type="evidence" value="ECO:0007669"/>
    <property type="project" value="UniProtKB-KW"/>
</dbReference>
<dbReference type="InterPro" id="IPR058922">
    <property type="entry name" value="WHD_DRP"/>
</dbReference>
<evidence type="ECO:0000256" key="1">
    <source>
        <dbReference type="ARBA" id="ARBA00008894"/>
    </source>
</evidence>
<dbReference type="SUPFAM" id="SSF52058">
    <property type="entry name" value="L domain-like"/>
    <property type="match status" value="3"/>
</dbReference>
<evidence type="ECO:0000313" key="13">
    <source>
        <dbReference type="EMBL" id="KAG2559338.1"/>
    </source>
</evidence>
<dbReference type="InterPro" id="IPR003591">
    <property type="entry name" value="Leu-rich_rpt_typical-subtyp"/>
</dbReference>
<dbReference type="Gene3D" id="1.10.8.430">
    <property type="entry name" value="Helical domain of apoptotic protease-activating factors"/>
    <property type="match status" value="1"/>
</dbReference>
<dbReference type="Gene3D" id="3.40.50.300">
    <property type="entry name" value="P-loop containing nucleotide triphosphate hydrolases"/>
    <property type="match status" value="1"/>
</dbReference>
<feature type="domain" description="Disease resistance protein winged helix" evidence="10">
    <location>
        <begin position="465"/>
        <end position="531"/>
    </location>
</feature>
<feature type="domain" description="Disease resistance R13L4/SHOC-2-like LRR" evidence="11">
    <location>
        <begin position="579"/>
        <end position="739"/>
    </location>
</feature>
<evidence type="ECO:0000259" key="11">
    <source>
        <dbReference type="Pfam" id="PF23598"/>
    </source>
</evidence>
<gene>
    <name evidence="13" type="ORF">PVAP13_8NG311562</name>
</gene>
<evidence type="ECO:0000256" key="7">
    <source>
        <dbReference type="ARBA" id="ARBA00023054"/>
    </source>
</evidence>
<protein>
    <submittedName>
        <fullName evidence="13">Uncharacterized protein</fullName>
    </submittedName>
</protein>
<evidence type="ECO:0000259" key="10">
    <source>
        <dbReference type="Pfam" id="PF23559"/>
    </source>
</evidence>
<name>A0A8T0PEK7_PANVG</name>
<dbReference type="OrthoDB" id="615124at2759"/>
<dbReference type="SMART" id="SM00369">
    <property type="entry name" value="LRR_TYP"/>
    <property type="match status" value="5"/>
</dbReference>
<dbReference type="CDD" id="cd14798">
    <property type="entry name" value="RX-CC_like"/>
    <property type="match status" value="1"/>
</dbReference>
<dbReference type="InterPro" id="IPR041118">
    <property type="entry name" value="Rx_N"/>
</dbReference>
<dbReference type="Gene3D" id="3.80.10.10">
    <property type="entry name" value="Ribonuclease Inhibitor"/>
    <property type="match status" value="4"/>
</dbReference>
<keyword evidence="2" id="KW-0433">Leucine-rich repeat</keyword>
<dbReference type="InterPro" id="IPR027417">
    <property type="entry name" value="P-loop_NTPase"/>
</dbReference>
<dbReference type="EMBL" id="CM029052">
    <property type="protein sequence ID" value="KAG2559341.1"/>
    <property type="molecule type" value="Genomic_DNA"/>
</dbReference>
<dbReference type="Pfam" id="PF18052">
    <property type="entry name" value="Rx_N"/>
    <property type="match status" value="1"/>
</dbReference>
<feature type="domain" description="Disease resistance N-terminal" evidence="9">
    <location>
        <begin position="50"/>
        <end position="130"/>
    </location>
</feature>
<organism evidence="13 14">
    <name type="scientific">Panicum virgatum</name>
    <name type="common">Blackwell switchgrass</name>
    <dbReference type="NCBI Taxonomy" id="38727"/>
    <lineage>
        <taxon>Eukaryota</taxon>
        <taxon>Viridiplantae</taxon>
        <taxon>Streptophyta</taxon>
        <taxon>Embryophyta</taxon>
        <taxon>Tracheophyta</taxon>
        <taxon>Spermatophyta</taxon>
        <taxon>Magnoliopsida</taxon>
        <taxon>Liliopsida</taxon>
        <taxon>Poales</taxon>
        <taxon>Poaceae</taxon>
        <taxon>PACMAD clade</taxon>
        <taxon>Panicoideae</taxon>
        <taxon>Panicodae</taxon>
        <taxon>Paniceae</taxon>
        <taxon>Panicinae</taxon>
        <taxon>Panicum</taxon>
        <taxon>Panicum sect. Hiantes</taxon>
    </lineage>
</organism>
<evidence type="ECO:0000259" key="12">
    <source>
        <dbReference type="Pfam" id="PF25019"/>
    </source>
</evidence>
<evidence type="ECO:0000259" key="8">
    <source>
        <dbReference type="Pfam" id="PF00931"/>
    </source>
</evidence>
<feature type="domain" description="R13L1/DRL21-like LRR repeat region" evidence="12">
    <location>
        <begin position="979"/>
        <end position="1093"/>
    </location>
</feature>
<dbReference type="Pfam" id="PF23559">
    <property type="entry name" value="WHD_DRP"/>
    <property type="match status" value="1"/>
</dbReference>
<keyword evidence="3" id="KW-0677">Repeat</keyword>
<dbReference type="InterPro" id="IPR055414">
    <property type="entry name" value="LRR_R13L4/SHOC2-like"/>
</dbReference>
<dbReference type="InterPro" id="IPR036388">
    <property type="entry name" value="WH-like_DNA-bd_sf"/>
</dbReference>
<keyword evidence="7" id="KW-0175">Coiled coil</keyword>
<dbReference type="InterPro" id="IPR056789">
    <property type="entry name" value="LRR_R13L1-DRL21"/>
</dbReference>
<dbReference type="Pfam" id="PF23598">
    <property type="entry name" value="LRR_14"/>
    <property type="match status" value="1"/>
</dbReference>
<proteinExistence type="inferred from homology"/>
<dbReference type="GO" id="GO:0043531">
    <property type="term" value="F:ADP binding"/>
    <property type="evidence" value="ECO:0007669"/>
    <property type="project" value="InterPro"/>
</dbReference>
<keyword evidence="6" id="KW-0067">ATP-binding</keyword>
<evidence type="ECO:0000256" key="4">
    <source>
        <dbReference type="ARBA" id="ARBA00022741"/>
    </source>
</evidence>
<evidence type="ECO:0000313" key="14">
    <source>
        <dbReference type="Proteomes" id="UP000823388"/>
    </source>
</evidence>
<evidence type="ECO:0000256" key="5">
    <source>
        <dbReference type="ARBA" id="ARBA00022821"/>
    </source>
</evidence>
<keyword evidence="4" id="KW-0547">Nucleotide-binding</keyword>
<dbReference type="InterPro" id="IPR038005">
    <property type="entry name" value="RX-like_CC"/>
</dbReference>
<dbReference type="PRINTS" id="PR00364">
    <property type="entry name" value="DISEASERSIST"/>
</dbReference>
<keyword evidence="5" id="KW-0611">Plant defense</keyword>
<dbReference type="GO" id="GO:0005524">
    <property type="term" value="F:ATP binding"/>
    <property type="evidence" value="ECO:0007669"/>
    <property type="project" value="UniProtKB-KW"/>
</dbReference>
<dbReference type="InterPro" id="IPR002182">
    <property type="entry name" value="NB-ARC"/>
</dbReference>
<dbReference type="Gene3D" id="1.10.10.10">
    <property type="entry name" value="Winged helix-like DNA-binding domain superfamily/Winged helix DNA-binding domain"/>
    <property type="match status" value="1"/>
</dbReference>
<dbReference type="InterPro" id="IPR042197">
    <property type="entry name" value="Apaf_helical"/>
</dbReference>
<accession>A0A8T0PEK7</accession>
<dbReference type="SUPFAM" id="SSF52540">
    <property type="entry name" value="P-loop containing nucleoside triphosphate hydrolases"/>
    <property type="match status" value="1"/>
</dbReference>
<comment type="caution">
    <text evidence="13">The sequence shown here is derived from an EMBL/GenBank/DDBJ whole genome shotgun (WGS) entry which is preliminary data.</text>
</comment>
<dbReference type="PANTHER" id="PTHR36766">
    <property type="entry name" value="PLANT BROAD-SPECTRUM MILDEW RESISTANCE PROTEIN RPW8"/>
    <property type="match status" value="1"/>
</dbReference>
<evidence type="ECO:0000259" key="9">
    <source>
        <dbReference type="Pfam" id="PF18052"/>
    </source>
</evidence>
<evidence type="ECO:0000256" key="3">
    <source>
        <dbReference type="ARBA" id="ARBA00022737"/>
    </source>
</evidence>
<dbReference type="GO" id="GO:0051707">
    <property type="term" value="P:response to other organism"/>
    <property type="evidence" value="ECO:0007669"/>
    <property type="project" value="UniProtKB-ARBA"/>
</dbReference>
<dbReference type="Gene3D" id="1.20.5.4130">
    <property type="match status" value="1"/>
</dbReference>
<dbReference type="Pfam" id="PF25019">
    <property type="entry name" value="LRR_R13L1-DRL21"/>
    <property type="match status" value="1"/>
</dbReference>
<evidence type="ECO:0000256" key="6">
    <source>
        <dbReference type="ARBA" id="ARBA00022840"/>
    </source>
</evidence>
<dbReference type="InterPro" id="IPR032675">
    <property type="entry name" value="LRR_dom_sf"/>
</dbReference>
<sequence>MHTPNEMYITSVHRSSAHTPFYSAHRVPFPDRARSADMAEVLAGFLTSAVVKIAKDKLASAIAEQANLLWNFGDDLEDMNSTLESISAALQDAERRSVKNKLVQLWLKRLKNAAFDISDLLDDYQDTSDRLTSAMKPRVLSCLPVTCKKIAVANRMKSMREELRKINKKFQDFNFLHGATSTCVTKQDDVRETASRLPEKKIVGRDGEKQEIINLLSAGTNNDETVIVAIHGLGGMGKSTLAQLVHNDVQIIKKYDHHIWVYVSRDFSLKKIGSSIISLIQIEGGQQNRDTLELINQSLDSLLCGKKVLIVLDDLWEENDTELDGLRSMLHVGRKGSMIDVIVTTRKEDIARKVSTSKPYKLQPLKDDKCWEIIKRCSKFEEKENQGRLKKIGLELAKKCGGVALAAQALGYMLQSKDLPGWAEINNSDIWNESSEDNGGVLPSLKLSYERMPPQLRICFSYCAIFPKGHNITQDDLIHQWIALGFIKPSIGKEYIRQLLGMSFLQVSKLPKTSGDHMVQYTMHDLVHDLATLIIGDELMVSSVASKRTNAHRLKYCRYALVTKYDQATKLSSVLPSKVRALHFSDSSKLDLSCGAFSSAKCLRILDFSRCSSIMLPVSIGQVKQLQYLTAPRMQNEVLPEYITELSKLQYLNLNESSHISALPESIGKLGCLKYLGLSGCSGLSKLPESFGDLKCLMHLDMSGCSGISGLPNSLGNLTNLQHLELSGCSSIKAIPESLCGLTQLQYLNLSSCRHLAQLPEAIGCLVDLQYLNMSGCSGIRELPQSFKRLCNLLHLDLKGSCFEKGLVGALCGLTALQYLDMAAPHYNICLHVKNLEEDDLPDAIRNLTNLKVLNLSWILDGLFNDVDSDLDFIGALTNLEHLDLSHNIGLSYLPQSIGNLKRLHTLDLQYCRGLRSLPESIGGAIGLKSIGLDGCSDELMDQAHSLLHYSLTLPLFKVRAGDDVSAHSNLHLLEGENVGELRIVSLENVRFLEEARRLELWTKHNLWALKLSWTSRAERHLEDKDLLGQLVPPMSLKYFILEYYSSPSFPSWLMDISHHLPNLTSIDMFHLPACSNLPPLGQLPCLESLRLLDLPKVAKIDRGFFGGKGAFPRLARFALDRMHGLEEWNTTFPGEDGVEEFMFPMLDDLYVNECPRLRLKPCPPKCRRCTIRESDQVISSLEEVQTNSRCCNRSTPTTSLAIRHSQHQSWSLFHHFPALQELELSSCHNLRSLPEGIQQLSCLQSLELRWCHSISGLPEWLSDISSLKRLAIMGCESIKSLPPCIQQLTSLQKLVVSNNGELQQWCESEENKAKLAHINTIIYE</sequence>
<dbReference type="Proteomes" id="UP000823388">
    <property type="component" value="Chromosome 8N"/>
</dbReference>
<evidence type="ECO:0000256" key="2">
    <source>
        <dbReference type="ARBA" id="ARBA00022614"/>
    </source>
</evidence>